<dbReference type="Pfam" id="PF04069">
    <property type="entry name" value="OpuAC"/>
    <property type="match status" value="1"/>
</dbReference>
<comment type="caution">
    <text evidence="10">The sequence shown here is derived from an EMBL/GenBank/DDBJ whole genome shotgun (WGS) entry which is preliminary data.</text>
</comment>
<keyword evidence="5 8" id="KW-0472">Membrane</keyword>
<dbReference type="GO" id="GO:0043190">
    <property type="term" value="C:ATP-binding cassette (ABC) transporter complex"/>
    <property type="evidence" value="ECO:0007669"/>
    <property type="project" value="InterPro"/>
</dbReference>
<keyword evidence="4 8" id="KW-1133">Transmembrane helix</keyword>
<proteinExistence type="inferred from homology"/>
<dbReference type="Pfam" id="PF00528">
    <property type="entry name" value="BPD_transp_1"/>
    <property type="match status" value="1"/>
</dbReference>
<keyword evidence="11" id="KW-1185">Reference proteome</keyword>
<keyword evidence="3 8" id="KW-0812">Transmembrane</keyword>
<name>A0A081BID9_9LACO</name>
<accession>A0A081BID9</accession>
<dbReference type="OrthoDB" id="9801163at2"/>
<dbReference type="PANTHER" id="PTHR30177">
    <property type="entry name" value="GLYCINE BETAINE/L-PROLINE TRANSPORT SYSTEM PERMEASE PROTEIN PROW"/>
    <property type="match status" value="1"/>
</dbReference>
<dbReference type="EMBL" id="BBJM01000012">
    <property type="protein sequence ID" value="GAK47807.1"/>
    <property type="molecule type" value="Genomic_DNA"/>
</dbReference>
<keyword evidence="2 8" id="KW-0813">Transport</keyword>
<dbReference type="InterPro" id="IPR058089">
    <property type="entry name" value="EgtUBC_SBD"/>
</dbReference>
<evidence type="ECO:0000259" key="9">
    <source>
        <dbReference type="PROSITE" id="PS50928"/>
    </source>
</evidence>
<feature type="transmembrane region" description="Helical" evidence="8">
    <location>
        <begin position="20"/>
        <end position="41"/>
    </location>
</feature>
<evidence type="ECO:0000256" key="7">
    <source>
        <dbReference type="ARBA" id="ARBA00035652"/>
    </source>
</evidence>
<dbReference type="Gene3D" id="1.10.3720.10">
    <property type="entry name" value="MetI-like"/>
    <property type="match status" value="1"/>
</dbReference>
<dbReference type="InterPro" id="IPR051204">
    <property type="entry name" value="ABC_transp_perm/SBD"/>
</dbReference>
<dbReference type="eggNOG" id="COG1174">
    <property type="taxonomic scope" value="Bacteria"/>
</dbReference>
<organism evidence="10 11">
    <name type="scientific">Secundilactobacillus oryzae JCM 18671</name>
    <dbReference type="NCBI Taxonomy" id="1291743"/>
    <lineage>
        <taxon>Bacteria</taxon>
        <taxon>Bacillati</taxon>
        <taxon>Bacillota</taxon>
        <taxon>Bacilli</taxon>
        <taxon>Lactobacillales</taxon>
        <taxon>Lactobacillaceae</taxon>
        <taxon>Secundilactobacillus</taxon>
    </lineage>
</organism>
<evidence type="ECO:0000256" key="2">
    <source>
        <dbReference type="ARBA" id="ARBA00022448"/>
    </source>
</evidence>
<protein>
    <submittedName>
        <fullName evidence="10">ABC-type proline/glycine betaine transport systems, permease component</fullName>
    </submittedName>
</protein>
<feature type="transmembrane region" description="Helical" evidence="8">
    <location>
        <begin position="53"/>
        <end position="74"/>
    </location>
</feature>
<dbReference type="SUPFAM" id="SSF161098">
    <property type="entry name" value="MetI-like"/>
    <property type="match status" value="1"/>
</dbReference>
<dbReference type="Gene3D" id="3.40.190.120">
    <property type="entry name" value="Osmoprotection protein (prox), domain 2"/>
    <property type="match status" value="1"/>
</dbReference>
<dbReference type="SUPFAM" id="SSF53850">
    <property type="entry name" value="Periplasmic binding protein-like II"/>
    <property type="match status" value="1"/>
</dbReference>
<evidence type="ECO:0000256" key="5">
    <source>
        <dbReference type="ARBA" id="ARBA00023136"/>
    </source>
</evidence>
<feature type="transmembrane region" description="Helical" evidence="8">
    <location>
        <begin position="80"/>
        <end position="97"/>
    </location>
</feature>
<reference evidence="10" key="1">
    <citation type="journal article" date="2014" name="Genome Announc.">
        <title>Draft Genome Sequence of Lactobacillus oryzae Strain SG293T.</title>
        <authorList>
            <person name="Tanizawa Y."/>
            <person name="Fujisawa T."/>
            <person name="Mochizuki T."/>
            <person name="Kaminuma E."/>
            <person name="Nakamura Y."/>
            <person name="Tohno M."/>
        </authorList>
    </citation>
    <scope>NUCLEOTIDE SEQUENCE [LARGE SCALE GENOMIC DNA]</scope>
    <source>
        <strain evidence="10">SG293</strain>
    </source>
</reference>
<dbReference type="AlphaFoldDB" id="A0A081BID9"/>
<dbReference type="STRING" id="1291743.LOSG293_120440"/>
<dbReference type="PROSITE" id="PS50928">
    <property type="entry name" value="ABC_TM1"/>
    <property type="match status" value="1"/>
</dbReference>
<dbReference type="PANTHER" id="PTHR30177:SF4">
    <property type="entry name" value="OSMOPROTECTANT IMPORT PERMEASE PROTEIN OSMW"/>
    <property type="match status" value="1"/>
</dbReference>
<gene>
    <name evidence="10" type="primary">opuC</name>
    <name evidence="10" type="ORF">LOSG293_120440</name>
</gene>
<feature type="transmembrane region" description="Helical" evidence="8">
    <location>
        <begin position="178"/>
        <end position="201"/>
    </location>
</feature>
<feature type="domain" description="ABC transmembrane type-1" evidence="9">
    <location>
        <begin position="19"/>
        <end position="202"/>
    </location>
</feature>
<evidence type="ECO:0000256" key="1">
    <source>
        <dbReference type="ARBA" id="ARBA00004141"/>
    </source>
</evidence>
<dbReference type="GO" id="GO:0031460">
    <property type="term" value="P:glycine betaine transport"/>
    <property type="evidence" value="ECO:0007669"/>
    <property type="project" value="TreeGrafter"/>
</dbReference>
<comment type="similarity">
    <text evidence="8">Belongs to the binding-protein-dependent transport system permease family.</text>
</comment>
<dbReference type="FunFam" id="1.10.3720.10:FF:000001">
    <property type="entry name" value="Glycine betaine ABC transporter, permease"/>
    <property type="match status" value="1"/>
</dbReference>
<dbReference type="InterPro" id="IPR000515">
    <property type="entry name" value="MetI-like"/>
</dbReference>
<sequence>MGELVATFEKNRAGLGTALLQHIGISAVSLIIAMLIAIPLAIYSIRHKRLANVLLQVAGVLQTIPSLALLGLLIPVVGIGNVPAIIALVVYALLPIYQNTYVGLNNIDPSLEEAAEAFGMSRGQKLTRIELPIAMPVIISGIRTAMVLIIGTATLAALIGAGGLGTFILLGINRNEPMLTFLGALAAALLAIAFSVLIQVLQKVKPKTLGIFVLVFAVLLGGGIGYSRYQASRPTVTIAGKLGSEPDILIEMYRQLIKDDAPSINVKLKPNFGQTSFLFSALKNDQISLYPEFSGTVLESLVHTDVKANQKSAKQTYRLAKKELQQQYHMTYLKPMAYNNTYALVVKKSFAKRYSLTKISDLNRISAKLHGGFDLEFIDRNDGFKGIQKIYKLNFSKISMDADLRYQAIDQGKINITDGYTTDAQLRQFNLVALKDDQHLFPVYQGAPLISKETLKAYPGIKKSLNKLANQITDEEMQDMNYQVSVKHRSAKSVAHKYLQSHHLLKAGD</sequence>
<feature type="transmembrane region" description="Helical" evidence="8">
    <location>
        <begin position="145"/>
        <end position="172"/>
    </location>
</feature>
<dbReference type="InterPro" id="IPR007210">
    <property type="entry name" value="ABC_Gly_betaine_transp_sub-bd"/>
</dbReference>
<evidence type="ECO:0000256" key="6">
    <source>
        <dbReference type="ARBA" id="ARBA00035642"/>
    </source>
</evidence>
<dbReference type="CDD" id="cd13610">
    <property type="entry name" value="PBP2_ChoS"/>
    <property type="match status" value="1"/>
</dbReference>
<evidence type="ECO:0000256" key="8">
    <source>
        <dbReference type="RuleBase" id="RU363032"/>
    </source>
</evidence>
<comment type="subcellular location">
    <subcellularLocation>
        <location evidence="8">Cell membrane</location>
        <topology evidence="8">Multi-pass membrane protein</topology>
    </subcellularLocation>
    <subcellularLocation>
        <location evidence="1">Membrane</location>
        <topology evidence="1">Multi-pass membrane protein</topology>
    </subcellularLocation>
</comment>
<comment type="similarity">
    <text evidence="7">In the N-terminal section; belongs to the binding-protein-dependent transport system permease family.</text>
</comment>
<feature type="transmembrane region" description="Helical" evidence="8">
    <location>
        <begin position="208"/>
        <end position="226"/>
    </location>
</feature>
<dbReference type="Proteomes" id="UP000028700">
    <property type="component" value="Unassembled WGS sequence"/>
</dbReference>
<dbReference type="CDD" id="cd06261">
    <property type="entry name" value="TM_PBP2"/>
    <property type="match status" value="1"/>
</dbReference>
<dbReference type="InterPro" id="IPR035906">
    <property type="entry name" value="MetI-like_sf"/>
</dbReference>
<dbReference type="RefSeq" id="WP_034527537.1">
    <property type="nucleotide sequence ID" value="NZ_BBJM01000012.1"/>
</dbReference>
<dbReference type="eggNOG" id="COG1732">
    <property type="taxonomic scope" value="Bacteria"/>
</dbReference>
<evidence type="ECO:0000313" key="11">
    <source>
        <dbReference type="Proteomes" id="UP000028700"/>
    </source>
</evidence>
<evidence type="ECO:0000256" key="4">
    <source>
        <dbReference type="ARBA" id="ARBA00022989"/>
    </source>
</evidence>
<evidence type="ECO:0000256" key="3">
    <source>
        <dbReference type="ARBA" id="ARBA00022692"/>
    </source>
</evidence>
<dbReference type="Gene3D" id="3.40.190.10">
    <property type="entry name" value="Periplasmic binding protein-like II"/>
    <property type="match status" value="1"/>
</dbReference>
<dbReference type="GO" id="GO:0022857">
    <property type="term" value="F:transmembrane transporter activity"/>
    <property type="evidence" value="ECO:0007669"/>
    <property type="project" value="InterPro"/>
</dbReference>
<evidence type="ECO:0000313" key="10">
    <source>
        <dbReference type="EMBL" id="GAK47807.1"/>
    </source>
</evidence>
<comment type="similarity">
    <text evidence="6">In the C-terminal section; belongs to the OsmX family.</text>
</comment>